<name>A0ABS9KQ89_9BACT</name>
<keyword evidence="1" id="KW-0812">Transmembrane</keyword>
<proteinExistence type="predicted"/>
<comment type="caution">
    <text evidence="2">The sequence shown here is derived from an EMBL/GenBank/DDBJ whole genome shotgun (WGS) entry which is preliminary data.</text>
</comment>
<feature type="transmembrane region" description="Helical" evidence="1">
    <location>
        <begin position="144"/>
        <end position="166"/>
    </location>
</feature>
<keyword evidence="1" id="KW-1133">Transmembrane helix</keyword>
<feature type="transmembrane region" description="Helical" evidence="1">
    <location>
        <begin position="7"/>
        <end position="22"/>
    </location>
</feature>
<evidence type="ECO:0000313" key="3">
    <source>
        <dbReference type="Proteomes" id="UP001165367"/>
    </source>
</evidence>
<feature type="transmembrane region" description="Helical" evidence="1">
    <location>
        <begin position="28"/>
        <end position="44"/>
    </location>
</feature>
<protein>
    <submittedName>
        <fullName evidence="2">Rod shape-determining protein MreD</fullName>
    </submittedName>
</protein>
<dbReference type="RefSeq" id="WP_237870966.1">
    <property type="nucleotide sequence ID" value="NZ_JAKLTR010000005.1"/>
</dbReference>
<evidence type="ECO:0000256" key="1">
    <source>
        <dbReference type="SAM" id="Phobius"/>
    </source>
</evidence>
<organism evidence="2 3">
    <name type="scientific">Terrimonas ginsenosidimutans</name>
    <dbReference type="NCBI Taxonomy" id="2908004"/>
    <lineage>
        <taxon>Bacteria</taxon>
        <taxon>Pseudomonadati</taxon>
        <taxon>Bacteroidota</taxon>
        <taxon>Chitinophagia</taxon>
        <taxon>Chitinophagales</taxon>
        <taxon>Chitinophagaceae</taxon>
        <taxon>Terrimonas</taxon>
    </lineage>
</organism>
<keyword evidence="1" id="KW-0472">Membrane</keyword>
<dbReference type="Proteomes" id="UP001165367">
    <property type="component" value="Unassembled WGS sequence"/>
</dbReference>
<reference evidence="2" key="1">
    <citation type="submission" date="2022-01" db="EMBL/GenBank/DDBJ databases">
        <authorList>
            <person name="Jo J.-H."/>
            <person name="Im W.-T."/>
        </authorList>
    </citation>
    <scope>NUCLEOTIDE SEQUENCE</scope>
    <source>
        <strain evidence="2">NA20</strain>
    </source>
</reference>
<dbReference type="EMBL" id="JAKLTR010000005">
    <property type="protein sequence ID" value="MCG2614495.1"/>
    <property type="molecule type" value="Genomic_DNA"/>
</dbReference>
<gene>
    <name evidence="2" type="ORF">LZZ85_09395</name>
</gene>
<accession>A0ABS9KQ89</accession>
<feature type="transmembrane region" description="Helical" evidence="1">
    <location>
        <begin position="74"/>
        <end position="94"/>
    </location>
</feature>
<keyword evidence="3" id="KW-1185">Reference proteome</keyword>
<feature type="transmembrane region" description="Helical" evidence="1">
    <location>
        <begin position="115"/>
        <end position="138"/>
    </location>
</feature>
<feature type="transmembrane region" description="Helical" evidence="1">
    <location>
        <begin position="51"/>
        <end position="68"/>
    </location>
</feature>
<evidence type="ECO:0000313" key="2">
    <source>
        <dbReference type="EMBL" id="MCG2614495.1"/>
    </source>
</evidence>
<sequence length="177" mass="20756">MSDLLRNIVRLLLFIFVQVYILNQIPALHQYIIPIIYYLFILWLPFRISRIGLLFAGFVTGMTLDYFMNSPGLHAAPCVLIAYLRPFIINILSPKETAEFNYREPSPRSMGWTPYLVYVLILTIFHHFYLVVLEWWSFGSFLHLLIKVISTTAISMLLVIITELLFSRKMNYRTNTA</sequence>